<sequence>MVAGSVHRIQLIGRQDESGPRPDLRVTYSTSSGWQIEVLSQHAYNWAQRHADSFLFDNDGSRIRTNRTGINILVHDARTNGLKTEYIGPRRVLTFG</sequence>
<evidence type="ECO:0000256" key="1">
    <source>
        <dbReference type="SAM" id="MobiDB-lite"/>
    </source>
</evidence>
<feature type="compositionally biased region" description="Basic and acidic residues" evidence="1">
    <location>
        <begin position="14"/>
        <end position="23"/>
    </location>
</feature>
<organism evidence="2 3">
    <name type="scientific">Sinorhizobium kostiense</name>
    <dbReference type="NCBI Taxonomy" id="76747"/>
    <lineage>
        <taxon>Bacteria</taxon>
        <taxon>Pseudomonadati</taxon>
        <taxon>Pseudomonadota</taxon>
        <taxon>Alphaproteobacteria</taxon>
        <taxon>Hyphomicrobiales</taxon>
        <taxon>Rhizobiaceae</taxon>
        <taxon>Sinorhizobium/Ensifer group</taxon>
        <taxon>Sinorhizobium</taxon>
    </lineage>
</organism>
<keyword evidence="3" id="KW-1185">Reference proteome</keyword>
<reference evidence="2 3" key="1">
    <citation type="submission" date="2021-03" db="EMBL/GenBank/DDBJ databases">
        <title>Genomic Encyclopedia of Type Strains, Phase IV (KMG-IV): sequencing the most valuable type-strain genomes for metagenomic binning, comparative biology and taxonomic classification.</title>
        <authorList>
            <person name="Goeker M."/>
        </authorList>
    </citation>
    <scope>NUCLEOTIDE SEQUENCE [LARGE SCALE GENOMIC DNA]</scope>
    <source>
        <strain evidence="2 3">DSM 13372</strain>
    </source>
</reference>
<dbReference type="Proteomes" id="UP000730739">
    <property type="component" value="Unassembled WGS sequence"/>
</dbReference>
<protein>
    <submittedName>
        <fullName evidence="2">Uncharacterized protein</fullName>
    </submittedName>
</protein>
<proteinExistence type="predicted"/>
<gene>
    <name evidence="2" type="ORF">J2Z31_005524</name>
</gene>
<feature type="region of interest" description="Disordered" evidence="1">
    <location>
        <begin position="1"/>
        <end position="23"/>
    </location>
</feature>
<accession>A0ABS4R7W2</accession>
<comment type="caution">
    <text evidence="2">The sequence shown here is derived from an EMBL/GenBank/DDBJ whole genome shotgun (WGS) entry which is preliminary data.</text>
</comment>
<evidence type="ECO:0000313" key="3">
    <source>
        <dbReference type="Proteomes" id="UP000730739"/>
    </source>
</evidence>
<evidence type="ECO:0000313" key="2">
    <source>
        <dbReference type="EMBL" id="MBP2238983.1"/>
    </source>
</evidence>
<name>A0ABS4R7W2_9HYPH</name>
<dbReference type="EMBL" id="JAGILA010000010">
    <property type="protein sequence ID" value="MBP2238983.1"/>
    <property type="molecule type" value="Genomic_DNA"/>
</dbReference>